<keyword evidence="3" id="KW-1185">Reference proteome</keyword>
<evidence type="ECO:0000313" key="2">
    <source>
        <dbReference type="EMBL" id="MFC4724742.1"/>
    </source>
</evidence>
<dbReference type="Proteomes" id="UP001596024">
    <property type="component" value="Unassembled WGS sequence"/>
</dbReference>
<proteinExistence type="predicted"/>
<keyword evidence="2" id="KW-0808">Transferase</keyword>
<feature type="domain" description="N-acetyltransferase" evidence="1">
    <location>
        <begin position="14"/>
        <end position="149"/>
    </location>
</feature>
<comment type="caution">
    <text evidence="2">The sequence shown here is derived from an EMBL/GenBank/DDBJ whole genome shotgun (WGS) entry which is preliminary data.</text>
</comment>
<dbReference type="EC" id="2.3.-.-" evidence="2"/>
<dbReference type="EMBL" id="JBHSGQ010000002">
    <property type="protein sequence ID" value="MFC4724742.1"/>
    <property type="molecule type" value="Genomic_DNA"/>
</dbReference>
<dbReference type="InterPro" id="IPR000182">
    <property type="entry name" value="GNAT_dom"/>
</dbReference>
<dbReference type="Pfam" id="PF13302">
    <property type="entry name" value="Acetyltransf_3"/>
    <property type="match status" value="1"/>
</dbReference>
<evidence type="ECO:0000313" key="3">
    <source>
        <dbReference type="Proteomes" id="UP001596024"/>
    </source>
</evidence>
<reference evidence="3" key="1">
    <citation type="journal article" date="2019" name="Int. J. Syst. Evol. Microbiol.">
        <title>The Global Catalogue of Microorganisms (GCM) 10K type strain sequencing project: providing services to taxonomists for standard genome sequencing and annotation.</title>
        <authorList>
            <consortium name="The Broad Institute Genomics Platform"/>
            <consortium name="The Broad Institute Genome Sequencing Center for Infectious Disease"/>
            <person name="Wu L."/>
            <person name="Ma J."/>
        </authorList>
    </citation>
    <scope>NUCLEOTIDE SEQUENCE [LARGE SCALE GENOMIC DNA]</scope>
    <source>
        <strain evidence="3">CCUG 62981</strain>
    </source>
</reference>
<dbReference type="SUPFAM" id="SSF55729">
    <property type="entry name" value="Acyl-CoA N-acyltransferases (Nat)"/>
    <property type="match status" value="1"/>
</dbReference>
<keyword evidence="2" id="KW-0012">Acyltransferase</keyword>
<gene>
    <name evidence="2" type="ORF">ACFPB0_05515</name>
</gene>
<protein>
    <submittedName>
        <fullName evidence="2">GNAT family N-acetyltransferase</fullName>
        <ecNumber evidence="2">2.3.-.-</ecNumber>
    </submittedName>
</protein>
<dbReference type="PANTHER" id="PTHR43610:SF1">
    <property type="entry name" value="N-ACETYLTRANSFERASE DOMAIN-CONTAINING PROTEIN"/>
    <property type="match status" value="1"/>
</dbReference>
<dbReference type="Gene3D" id="3.40.630.30">
    <property type="match status" value="1"/>
</dbReference>
<sequence>MKLEPALLENAFVRLEPLHDSHREEMRILAREAELWEWTSVRGDGPGFDAWFDPLRAGQPGSRQFGHAVRICQTGELAGHTSFLAIEPDHARVEVGWTWYGAPWRGGFVNPACKLLMLGRAFEAGAQRVELKTHGRNLRSQRAMLRMGAVQEGKLRSHMVTWRGDRRDTVYFSVLPDEWPAVRQGLERRLQAFAPAA</sequence>
<dbReference type="PANTHER" id="PTHR43610">
    <property type="entry name" value="BLL6696 PROTEIN"/>
    <property type="match status" value="1"/>
</dbReference>
<dbReference type="InterPro" id="IPR016181">
    <property type="entry name" value="Acyl_CoA_acyltransferase"/>
</dbReference>
<accession>A0ABV9N8Q8</accession>
<dbReference type="RefSeq" id="WP_371393907.1">
    <property type="nucleotide sequence ID" value="NZ_CP163421.1"/>
</dbReference>
<name>A0ABV9N8Q8_9PROT</name>
<dbReference type="GO" id="GO:0016746">
    <property type="term" value="F:acyltransferase activity"/>
    <property type="evidence" value="ECO:0007669"/>
    <property type="project" value="UniProtKB-KW"/>
</dbReference>
<organism evidence="2 3">
    <name type="scientific">Glycocaulis abyssi</name>
    <dbReference type="NCBI Taxonomy" id="1433403"/>
    <lineage>
        <taxon>Bacteria</taxon>
        <taxon>Pseudomonadati</taxon>
        <taxon>Pseudomonadota</taxon>
        <taxon>Alphaproteobacteria</taxon>
        <taxon>Maricaulales</taxon>
        <taxon>Maricaulaceae</taxon>
        <taxon>Glycocaulis</taxon>
    </lineage>
</organism>
<evidence type="ECO:0000259" key="1">
    <source>
        <dbReference type="Pfam" id="PF13302"/>
    </source>
</evidence>